<dbReference type="InterPro" id="IPR012349">
    <property type="entry name" value="Split_barrel_FMN-bd"/>
</dbReference>
<sequence>MHPAPRFRETDLTVLLARMAAHPLALVAVNGEAAPLAVHTPVIARAEGDGAVLRFHLSAANRVTARLLAGAEATLVFTGPEAYISPDWYGEVPDQVPTWNYLSVEAEGTVTETGREGAAAFLDDLSAVFETALLPKPPWTRAKMKPAAFEAMLGGIRAFEMRPRRFEGITKLGQNKTPEMRAGVIDGLDALPGGAGIAGAMRGLDRG</sequence>
<dbReference type="OrthoDB" id="9794948at2"/>
<dbReference type="PIRSF" id="PIRSF010372">
    <property type="entry name" value="PaiB"/>
    <property type="match status" value="1"/>
</dbReference>
<proteinExistence type="predicted"/>
<organism evidence="1 2">
    <name type="scientific">Hyphomonas hirschiana VP5</name>
    <dbReference type="NCBI Taxonomy" id="1280951"/>
    <lineage>
        <taxon>Bacteria</taxon>
        <taxon>Pseudomonadati</taxon>
        <taxon>Pseudomonadota</taxon>
        <taxon>Alphaproteobacteria</taxon>
        <taxon>Hyphomonadales</taxon>
        <taxon>Hyphomonadaceae</taxon>
        <taxon>Hyphomonas</taxon>
    </lineage>
</organism>
<reference evidence="1 2" key="1">
    <citation type="submission" date="2013-04" db="EMBL/GenBank/DDBJ databases">
        <title>Hyphomonas hirschiana VP5 Genome Sequencing.</title>
        <authorList>
            <person name="Lai Q."/>
            <person name="Shao Z."/>
        </authorList>
    </citation>
    <scope>NUCLEOTIDE SEQUENCE [LARGE SCALE GENOMIC DNA]</scope>
    <source>
        <strain evidence="1 2">VP5</strain>
    </source>
</reference>
<dbReference type="SUPFAM" id="SSF50475">
    <property type="entry name" value="FMN-binding split barrel"/>
    <property type="match status" value="1"/>
</dbReference>
<accession>A0A059FZI5</accession>
<dbReference type="Pfam" id="PF04299">
    <property type="entry name" value="FMN_bind_2"/>
    <property type="match status" value="1"/>
</dbReference>
<dbReference type="PANTHER" id="PTHR35802:SF1">
    <property type="entry name" value="PROTEASE SYNTHASE AND SPORULATION PROTEIN PAI 2"/>
    <property type="match status" value="1"/>
</dbReference>
<name>A0A059FZI5_9PROT</name>
<dbReference type="PANTHER" id="PTHR35802">
    <property type="entry name" value="PROTEASE SYNTHASE AND SPORULATION PROTEIN PAI 2"/>
    <property type="match status" value="1"/>
</dbReference>
<keyword evidence="2" id="KW-1185">Reference proteome</keyword>
<gene>
    <name evidence="1" type="ORF">HHI_00650</name>
</gene>
<dbReference type="AlphaFoldDB" id="A0A059FZI5"/>
<dbReference type="InterPro" id="IPR007396">
    <property type="entry name" value="TR_PAI2-type"/>
</dbReference>
<protein>
    <submittedName>
        <fullName evidence="1">Putative FMN-binding protein</fullName>
    </submittedName>
</protein>
<dbReference type="RefSeq" id="WP_011645945.1">
    <property type="nucleotide sequence ID" value="NZ_ARYI01000001.1"/>
</dbReference>
<comment type="caution">
    <text evidence="1">The sequence shown here is derived from an EMBL/GenBank/DDBJ whole genome shotgun (WGS) entry which is preliminary data.</text>
</comment>
<dbReference type="PATRIC" id="fig|1280951.3.peg.131"/>
<evidence type="ECO:0000313" key="1">
    <source>
        <dbReference type="EMBL" id="KCZ96143.1"/>
    </source>
</evidence>
<evidence type="ECO:0000313" key="2">
    <source>
        <dbReference type="Proteomes" id="UP000025061"/>
    </source>
</evidence>
<dbReference type="EMBL" id="ARYI01000001">
    <property type="protein sequence ID" value="KCZ96143.1"/>
    <property type="molecule type" value="Genomic_DNA"/>
</dbReference>
<dbReference type="Gene3D" id="2.30.110.10">
    <property type="entry name" value="Electron Transport, Fmn-binding Protein, Chain A"/>
    <property type="match status" value="1"/>
</dbReference>
<dbReference type="Proteomes" id="UP000025061">
    <property type="component" value="Unassembled WGS sequence"/>
</dbReference>